<dbReference type="InterPro" id="IPR016187">
    <property type="entry name" value="CTDL_fold"/>
</dbReference>
<dbReference type="SUPFAM" id="SSF56436">
    <property type="entry name" value="C-type lectin-like"/>
    <property type="match status" value="1"/>
</dbReference>
<evidence type="ECO:0000313" key="6">
    <source>
        <dbReference type="EMBL" id="MBB3926511.1"/>
    </source>
</evidence>
<dbReference type="Proteomes" id="UP000571950">
    <property type="component" value="Unassembled WGS sequence"/>
</dbReference>
<name>A0A7W6BK74_9SPHN</name>
<comment type="pathway">
    <text evidence="3">Amino-acid biosynthesis; ergothioneine biosynthesis.</text>
</comment>
<dbReference type="AlphaFoldDB" id="A0A7W6BK74"/>
<dbReference type="RefSeq" id="WP_188072024.1">
    <property type="nucleotide sequence ID" value="NZ_BSPS01000040.1"/>
</dbReference>
<dbReference type="PANTHER" id="PTHR23150">
    <property type="entry name" value="SULFATASE MODIFYING FACTOR 1, 2"/>
    <property type="match status" value="1"/>
</dbReference>
<dbReference type="Gene3D" id="3.90.1580.10">
    <property type="entry name" value="paralog of FGE (formylglycine-generating enzyme)"/>
    <property type="match status" value="1"/>
</dbReference>
<dbReference type="SUPFAM" id="SSF109854">
    <property type="entry name" value="DinB/YfiT-like putative metalloenzymes"/>
    <property type="match status" value="1"/>
</dbReference>
<dbReference type="InterPro" id="IPR051043">
    <property type="entry name" value="Sulfatase_Mod_Factor_Kinase"/>
</dbReference>
<dbReference type="EMBL" id="JACIDT010000007">
    <property type="protein sequence ID" value="MBB3926511.1"/>
    <property type="molecule type" value="Genomic_DNA"/>
</dbReference>
<evidence type="ECO:0000259" key="4">
    <source>
        <dbReference type="Pfam" id="PF03781"/>
    </source>
</evidence>
<dbReference type="InterPro" id="IPR017806">
    <property type="entry name" value="EgtB"/>
</dbReference>
<keyword evidence="2" id="KW-0408">Iron</keyword>
<comment type="caution">
    <text evidence="6">The sequence shown here is derived from an EMBL/GenBank/DDBJ whole genome shotgun (WGS) entry which is preliminary data.</text>
</comment>
<keyword evidence="1" id="KW-0560">Oxidoreductase</keyword>
<feature type="domain" description="DinB-like" evidence="5">
    <location>
        <begin position="26"/>
        <end position="155"/>
    </location>
</feature>
<dbReference type="InterPro" id="IPR005532">
    <property type="entry name" value="SUMF_dom"/>
</dbReference>
<dbReference type="NCBIfam" id="TIGR03440">
    <property type="entry name" value="egtB_TIGR03440"/>
    <property type="match status" value="1"/>
</dbReference>
<protein>
    <submittedName>
        <fullName evidence="6">Ergothioneine biosynthesis protein EgtB</fullName>
    </submittedName>
</protein>
<feature type="domain" description="Sulfatase-modifying factor enzyme-like" evidence="4">
    <location>
        <begin position="197"/>
        <end position="435"/>
    </location>
</feature>
<dbReference type="Pfam" id="PF12867">
    <property type="entry name" value="DinB_2"/>
    <property type="match status" value="1"/>
</dbReference>
<accession>A0A7W6BK74</accession>
<evidence type="ECO:0000259" key="5">
    <source>
        <dbReference type="Pfam" id="PF12867"/>
    </source>
</evidence>
<evidence type="ECO:0000256" key="2">
    <source>
        <dbReference type="ARBA" id="ARBA00023004"/>
    </source>
</evidence>
<dbReference type="Pfam" id="PF03781">
    <property type="entry name" value="FGE-sulfatase"/>
    <property type="match status" value="1"/>
</dbReference>
<evidence type="ECO:0000256" key="1">
    <source>
        <dbReference type="ARBA" id="ARBA00023002"/>
    </source>
</evidence>
<dbReference type="InterPro" id="IPR024775">
    <property type="entry name" value="DinB-like"/>
</dbReference>
<sequence length="437" mass="48812">MTVRPEALASPSAPPGQPAPALLARFRAVRARTVDLVAPLSDADATVQSMPDASPAKWHLAHTTWFFESFVLRDHVPGHDLYDERWPFLFNSYYEAEGARLARPSRGMLTRPSLDEVIAWRAYVDAAVERAWPHLPTRARDLLELGCHHEEQHQELLLTDILHLFAQNPLLPAIWPRKARTLPGRAEPLRWIAGRSGRHAVGHDGAGFAFDCEGPRHEVLLHPHALADRPVTNGEWQDFIADGGYRTASLWLSDGWAWVQANAIEAPAYWRRGEDGLFRQCFGLDGPRQIDPAAPVCHVSYYEADAFAQWAGARLPTEEEWEAAAARLDPAQGHFLDEAGPVHPRPCLAPSSRPGEGPRQMFGDVWEWTRSAYLPYPGFTPASGAVGEYNGKFMSGQFVLKGGSCATPRGHARASYRNFFYPHQRWQFTGVRLARDA</sequence>
<gene>
    <name evidence="6" type="ORF">GGR43_002231</name>
</gene>
<keyword evidence="7" id="KW-1185">Reference proteome</keyword>
<dbReference type="GO" id="GO:0052699">
    <property type="term" value="P:ergothioneine biosynthetic process"/>
    <property type="evidence" value="ECO:0007669"/>
    <property type="project" value="InterPro"/>
</dbReference>
<reference evidence="6 7" key="1">
    <citation type="submission" date="2020-08" db="EMBL/GenBank/DDBJ databases">
        <title>Genomic Encyclopedia of Type Strains, Phase IV (KMG-IV): sequencing the most valuable type-strain genomes for metagenomic binning, comparative biology and taxonomic classification.</title>
        <authorList>
            <person name="Goeker M."/>
        </authorList>
    </citation>
    <scope>NUCLEOTIDE SEQUENCE [LARGE SCALE GENOMIC DNA]</scope>
    <source>
        <strain evidence="6 7">DSM 26189</strain>
    </source>
</reference>
<dbReference type="InterPro" id="IPR042095">
    <property type="entry name" value="SUMF_sf"/>
</dbReference>
<evidence type="ECO:0000256" key="3">
    <source>
        <dbReference type="ARBA" id="ARBA00037882"/>
    </source>
</evidence>
<evidence type="ECO:0000313" key="7">
    <source>
        <dbReference type="Proteomes" id="UP000571950"/>
    </source>
</evidence>
<organism evidence="6 7">
    <name type="scientific">Sphingobium jiangsuense</name>
    <dbReference type="NCBI Taxonomy" id="870476"/>
    <lineage>
        <taxon>Bacteria</taxon>
        <taxon>Pseudomonadati</taxon>
        <taxon>Pseudomonadota</taxon>
        <taxon>Alphaproteobacteria</taxon>
        <taxon>Sphingomonadales</taxon>
        <taxon>Sphingomonadaceae</taxon>
        <taxon>Sphingobium</taxon>
    </lineage>
</organism>
<dbReference type="PANTHER" id="PTHR23150:SF36">
    <property type="entry name" value="HERCYNINE OXYGENASE"/>
    <property type="match status" value="1"/>
</dbReference>
<dbReference type="InterPro" id="IPR034660">
    <property type="entry name" value="DinB/YfiT-like"/>
</dbReference>
<proteinExistence type="predicted"/>